<dbReference type="RefSeq" id="XP_001025038.3">
    <property type="nucleotide sequence ID" value="XM_001025038.3"/>
</dbReference>
<dbReference type="KEGG" id="tet:TTHERM_00467420"/>
<dbReference type="AlphaFoldDB" id="I7LXK0"/>
<evidence type="ECO:0000313" key="1">
    <source>
        <dbReference type="EMBL" id="EAS04793.3"/>
    </source>
</evidence>
<accession>I7LXK0</accession>
<gene>
    <name evidence="1" type="ORF">TTHERM_00467420</name>
</gene>
<dbReference type="InParanoid" id="I7LXK0"/>
<organism evidence="1 2">
    <name type="scientific">Tetrahymena thermophila (strain SB210)</name>
    <dbReference type="NCBI Taxonomy" id="312017"/>
    <lineage>
        <taxon>Eukaryota</taxon>
        <taxon>Sar</taxon>
        <taxon>Alveolata</taxon>
        <taxon>Ciliophora</taxon>
        <taxon>Intramacronucleata</taxon>
        <taxon>Oligohymenophorea</taxon>
        <taxon>Hymenostomatida</taxon>
        <taxon>Tetrahymenina</taxon>
        <taxon>Tetrahymenidae</taxon>
        <taxon>Tetrahymena</taxon>
    </lineage>
</organism>
<evidence type="ECO:0000313" key="2">
    <source>
        <dbReference type="Proteomes" id="UP000009168"/>
    </source>
</evidence>
<protein>
    <submittedName>
        <fullName evidence="1">Uncharacterized protein</fullName>
    </submittedName>
</protein>
<sequence>MMCPCCFNRFKKCKIHKKSQSSLDLIQYRFQGYNDKDDFSSELVIDQNTYLLGLPTNNQVLSQEFQNALKSSIYYQLGDYFSAASTAFQSVQTYLSSSDSLLDQTNFQKKKVFSFLLIGKDRIQTYSNIPTYGIVMKDDIIEAFSHQTDDQSSQSYFQSYNLTDNRNRSKSNIIIFGSKIEKFKDKLLLSELTSNDSIQKNQDQQQQQKQQYEISYSSIHDDTENYLSTYFTQFNGMIQESYNPSGYVLKLQK</sequence>
<keyword evidence="2" id="KW-1185">Reference proteome</keyword>
<name>I7LXK0_TETTS</name>
<dbReference type="GeneID" id="7826153"/>
<proteinExistence type="predicted"/>
<dbReference type="EMBL" id="GG662441">
    <property type="protein sequence ID" value="EAS04793.3"/>
    <property type="molecule type" value="Genomic_DNA"/>
</dbReference>
<dbReference type="Proteomes" id="UP000009168">
    <property type="component" value="Unassembled WGS sequence"/>
</dbReference>
<reference evidence="2" key="1">
    <citation type="journal article" date="2006" name="PLoS Biol.">
        <title>Macronuclear genome sequence of the ciliate Tetrahymena thermophila, a model eukaryote.</title>
        <authorList>
            <person name="Eisen J.A."/>
            <person name="Coyne R.S."/>
            <person name="Wu M."/>
            <person name="Wu D."/>
            <person name="Thiagarajan M."/>
            <person name="Wortman J.R."/>
            <person name="Badger J.H."/>
            <person name="Ren Q."/>
            <person name="Amedeo P."/>
            <person name="Jones K.M."/>
            <person name="Tallon L.J."/>
            <person name="Delcher A.L."/>
            <person name="Salzberg S.L."/>
            <person name="Silva J.C."/>
            <person name="Haas B.J."/>
            <person name="Majoros W.H."/>
            <person name="Farzad M."/>
            <person name="Carlton J.M."/>
            <person name="Smith R.K. Jr."/>
            <person name="Garg J."/>
            <person name="Pearlman R.E."/>
            <person name="Karrer K.M."/>
            <person name="Sun L."/>
            <person name="Manning G."/>
            <person name="Elde N.C."/>
            <person name="Turkewitz A.P."/>
            <person name="Asai D.J."/>
            <person name="Wilkes D.E."/>
            <person name="Wang Y."/>
            <person name="Cai H."/>
            <person name="Collins K."/>
            <person name="Stewart B.A."/>
            <person name="Lee S.R."/>
            <person name="Wilamowska K."/>
            <person name="Weinberg Z."/>
            <person name="Ruzzo W.L."/>
            <person name="Wloga D."/>
            <person name="Gaertig J."/>
            <person name="Frankel J."/>
            <person name="Tsao C.-C."/>
            <person name="Gorovsky M.A."/>
            <person name="Keeling P.J."/>
            <person name="Waller R.F."/>
            <person name="Patron N.J."/>
            <person name="Cherry J.M."/>
            <person name="Stover N.A."/>
            <person name="Krieger C.J."/>
            <person name="del Toro C."/>
            <person name="Ryder H.F."/>
            <person name="Williamson S.C."/>
            <person name="Barbeau R.A."/>
            <person name="Hamilton E.P."/>
            <person name="Orias E."/>
        </authorList>
    </citation>
    <scope>NUCLEOTIDE SEQUENCE [LARGE SCALE GENOMIC DNA]</scope>
    <source>
        <strain evidence="2">SB210</strain>
    </source>
</reference>